<evidence type="ECO:0000256" key="5">
    <source>
        <dbReference type="ARBA" id="ARBA00022989"/>
    </source>
</evidence>
<evidence type="ECO:0000256" key="6">
    <source>
        <dbReference type="ARBA" id="ARBA00023034"/>
    </source>
</evidence>
<evidence type="ECO:0000256" key="3">
    <source>
        <dbReference type="ARBA" id="ARBA00022801"/>
    </source>
</evidence>
<feature type="region of interest" description="Disordered" evidence="8">
    <location>
        <begin position="1"/>
        <end position="28"/>
    </location>
</feature>
<dbReference type="Gene3D" id="3.20.20.80">
    <property type="entry name" value="Glycosidases"/>
    <property type="match status" value="1"/>
</dbReference>
<reference evidence="10" key="1">
    <citation type="journal article" date="2019" name="Int. J. Syst. Evol. Microbiol.">
        <title>The Global Catalogue of Microorganisms (GCM) 10K type strain sequencing project: providing services to taxonomists for standard genome sequencing and annotation.</title>
        <authorList>
            <consortium name="The Broad Institute Genomics Platform"/>
            <consortium name="The Broad Institute Genome Sequencing Center for Infectious Disease"/>
            <person name="Wu L."/>
            <person name="Ma J."/>
        </authorList>
    </citation>
    <scope>NUCLEOTIDE SEQUENCE [LARGE SCALE GENOMIC DNA]</scope>
    <source>
        <strain evidence="10">JCM 16601</strain>
    </source>
</reference>
<evidence type="ECO:0000256" key="4">
    <source>
        <dbReference type="ARBA" id="ARBA00022968"/>
    </source>
</evidence>
<dbReference type="PANTHER" id="PTHR13572">
    <property type="entry name" value="ENDO-ALPHA-1,2-MANNOSIDASE"/>
    <property type="match status" value="1"/>
</dbReference>
<dbReference type="InterPro" id="IPR026071">
    <property type="entry name" value="Glyco_Hydrolase_99"/>
</dbReference>
<evidence type="ECO:0000313" key="9">
    <source>
        <dbReference type="EMBL" id="GAA3978159.1"/>
    </source>
</evidence>
<evidence type="ECO:0000313" key="10">
    <source>
        <dbReference type="Proteomes" id="UP001500742"/>
    </source>
</evidence>
<proteinExistence type="predicted"/>
<dbReference type="Proteomes" id="UP001500742">
    <property type="component" value="Unassembled WGS sequence"/>
</dbReference>
<keyword evidence="10" id="KW-1185">Reference proteome</keyword>
<sequence>MFLSCAKSSPKSNPVTPIDPVVTNPDTTKSLVKTDAKPVVKTNSQKVYVHYMPWFEDKTTSGTGKWGQHWTMANQNPDIVLANGRRQIASHYYPMTGPYASSDRDIIDYQLLLMKYAGIDGVIVDWNGSHNVYDYPLIKRNTDSLFSRMPGVGLQFGICYEDASLVNVNKVTGEDMVTAAKEDFAYLQTNYFKSSNYITISGQPLLLDFGPQGLKSAIDWQQAFSGLTIRPRLLSLLYQGDVTGSAGSGEFFWVGATDPAPINDFYNNRSKTLATAFAGAYPGFHDFYKEGGWGNNLFTINYNGTGTMQSTLNLAKNSNLPYLQLITWNDYGEGTMIEPTLDFNFDFLVTIQQYTGVKYTQTELELIYKWYTLRKKYVGNASAQSQLTQAYSYLASLDVDKAREIIEKL</sequence>
<evidence type="ECO:0000256" key="7">
    <source>
        <dbReference type="ARBA" id="ARBA00023136"/>
    </source>
</evidence>
<feature type="compositionally biased region" description="Polar residues" evidence="8">
    <location>
        <begin position="1"/>
        <end position="15"/>
    </location>
</feature>
<keyword evidence="6" id="KW-0333">Golgi apparatus</keyword>
<evidence type="ECO:0000256" key="1">
    <source>
        <dbReference type="ARBA" id="ARBA00004323"/>
    </source>
</evidence>
<dbReference type="EMBL" id="BAAAZC010000023">
    <property type="protein sequence ID" value="GAA3978159.1"/>
    <property type="molecule type" value="Genomic_DNA"/>
</dbReference>
<comment type="subcellular location">
    <subcellularLocation>
        <location evidence="1">Golgi apparatus membrane</location>
        <topology evidence="1">Single-pass type II membrane protein</topology>
    </subcellularLocation>
</comment>
<protein>
    <submittedName>
        <fullName evidence="9">Uncharacterized protein</fullName>
    </submittedName>
</protein>
<comment type="caution">
    <text evidence="9">The sequence shown here is derived from an EMBL/GenBank/DDBJ whole genome shotgun (WGS) entry which is preliminary data.</text>
</comment>
<keyword evidence="5" id="KW-1133">Transmembrane helix</keyword>
<dbReference type="PANTHER" id="PTHR13572:SF4">
    <property type="entry name" value="RE57134P"/>
    <property type="match status" value="1"/>
</dbReference>
<keyword evidence="3" id="KW-0378">Hydrolase</keyword>
<keyword evidence="2" id="KW-0812">Transmembrane</keyword>
<dbReference type="CDD" id="cd11575">
    <property type="entry name" value="GH99_GH71_like_3"/>
    <property type="match status" value="1"/>
</dbReference>
<evidence type="ECO:0000256" key="8">
    <source>
        <dbReference type="SAM" id="MobiDB-lite"/>
    </source>
</evidence>
<evidence type="ECO:0000256" key="2">
    <source>
        <dbReference type="ARBA" id="ARBA00022692"/>
    </source>
</evidence>
<name>A0ABP7Q868_9SPHI</name>
<accession>A0ABP7Q868</accession>
<organism evidence="9 10">
    <name type="scientific">Mucilaginibacter dorajii</name>
    <dbReference type="NCBI Taxonomy" id="692994"/>
    <lineage>
        <taxon>Bacteria</taxon>
        <taxon>Pseudomonadati</taxon>
        <taxon>Bacteroidota</taxon>
        <taxon>Sphingobacteriia</taxon>
        <taxon>Sphingobacteriales</taxon>
        <taxon>Sphingobacteriaceae</taxon>
        <taxon>Mucilaginibacter</taxon>
    </lineage>
</organism>
<keyword evidence="7" id="KW-0472">Membrane</keyword>
<keyword evidence="4" id="KW-0735">Signal-anchor</keyword>
<gene>
    <name evidence="9" type="ORF">GCM10022210_31360</name>
</gene>